<dbReference type="PANTHER" id="PTHR30193">
    <property type="entry name" value="ABC TRANSPORTER PERMEASE PROTEIN"/>
    <property type="match status" value="1"/>
</dbReference>
<keyword evidence="2 7" id="KW-0813">Transport</keyword>
<feature type="transmembrane region" description="Helical" evidence="7">
    <location>
        <begin position="173"/>
        <end position="196"/>
    </location>
</feature>
<dbReference type="PROSITE" id="PS50928">
    <property type="entry name" value="ABC_TM1"/>
    <property type="match status" value="1"/>
</dbReference>
<reference evidence="9 10" key="1">
    <citation type="submission" date="2021-03" db="EMBL/GenBank/DDBJ databases">
        <title>Sequencing the genomes of 1000 actinobacteria strains.</title>
        <authorList>
            <person name="Klenk H.-P."/>
        </authorList>
    </citation>
    <scope>NUCLEOTIDE SEQUENCE [LARGE SCALE GENOMIC DNA]</scope>
    <source>
        <strain evidence="9 10">DSM 14566</strain>
    </source>
</reference>
<evidence type="ECO:0000256" key="4">
    <source>
        <dbReference type="ARBA" id="ARBA00022692"/>
    </source>
</evidence>
<dbReference type="Proteomes" id="UP001519290">
    <property type="component" value="Unassembled WGS sequence"/>
</dbReference>
<comment type="subcellular location">
    <subcellularLocation>
        <location evidence="1 7">Cell membrane</location>
        <topology evidence="1 7">Multi-pass membrane protein</topology>
    </subcellularLocation>
</comment>
<keyword evidence="6 7" id="KW-0472">Membrane</keyword>
<feature type="domain" description="ABC transmembrane type-1" evidence="8">
    <location>
        <begin position="85"/>
        <end position="303"/>
    </location>
</feature>
<proteinExistence type="inferred from homology"/>
<comment type="caution">
    <text evidence="9">The sequence shown here is derived from an EMBL/GenBank/DDBJ whole genome shotgun (WGS) entry which is preliminary data.</text>
</comment>
<feature type="transmembrane region" description="Helical" evidence="7">
    <location>
        <begin position="89"/>
        <end position="111"/>
    </location>
</feature>
<evidence type="ECO:0000313" key="10">
    <source>
        <dbReference type="Proteomes" id="UP001519290"/>
    </source>
</evidence>
<keyword evidence="3" id="KW-1003">Cell membrane</keyword>
<dbReference type="RefSeq" id="WP_209900743.1">
    <property type="nucleotide sequence ID" value="NZ_BAAAJW010000002.1"/>
</dbReference>
<keyword evidence="4 7" id="KW-0812">Transmembrane</keyword>
<gene>
    <name evidence="9" type="ORF">JOF43_001477</name>
</gene>
<feature type="transmembrane region" description="Helical" evidence="7">
    <location>
        <begin position="25"/>
        <end position="47"/>
    </location>
</feature>
<feature type="transmembrane region" description="Helical" evidence="7">
    <location>
        <begin position="223"/>
        <end position="244"/>
    </location>
</feature>
<evidence type="ECO:0000256" key="3">
    <source>
        <dbReference type="ARBA" id="ARBA00022475"/>
    </source>
</evidence>
<evidence type="ECO:0000313" key="9">
    <source>
        <dbReference type="EMBL" id="MBP2381520.1"/>
    </source>
</evidence>
<evidence type="ECO:0000256" key="2">
    <source>
        <dbReference type="ARBA" id="ARBA00022448"/>
    </source>
</evidence>
<dbReference type="InterPro" id="IPR035906">
    <property type="entry name" value="MetI-like_sf"/>
</dbReference>
<evidence type="ECO:0000256" key="1">
    <source>
        <dbReference type="ARBA" id="ARBA00004651"/>
    </source>
</evidence>
<evidence type="ECO:0000256" key="7">
    <source>
        <dbReference type="RuleBase" id="RU363032"/>
    </source>
</evidence>
<dbReference type="Gene3D" id="1.10.3720.10">
    <property type="entry name" value="MetI-like"/>
    <property type="match status" value="1"/>
</dbReference>
<name>A0ABS4WZ96_9MICO</name>
<sequence length="317" mass="35270">MTTAQLPLSDRNASRGRRFARTDTLWCYVFMLPTILLASVFTFYPAIASWVISFQDWNGFGGDRTFVGLRNFREVMGDPYFWSAFGRTALFVVMTVPASLVLAFGFAVALNDASYRLRPFFRAVFFLPVVTTTAIVGIVFTMVLNPFDGPLNSFLLSIGLIDQPIDFLGDPTLALASVSGVFVWKWTGISMIYWLVALQTVPKELYEAAEVDGASLWRRHRHLTVPMILPFAVIITLIAVVGSFQTFPLVQAMTQGGPSFSTELVELYIYRLAFAAEGEPRLGYASAAAVIFGLGILLFTALQAWGVRRIQLARKER</sequence>
<feature type="transmembrane region" description="Helical" evidence="7">
    <location>
        <begin position="123"/>
        <end position="144"/>
    </location>
</feature>
<dbReference type="SUPFAM" id="SSF161098">
    <property type="entry name" value="MetI-like"/>
    <property type="match status" value="1"/>
</dbReference>
<feature type="transmembrane region" description="Helical" evidence="7">
    <location>
        <begin position="284"/>
        <end position="307"/>
    </location>
</feature>
<evidence type="ECO:0000256" key="6">
    <source>
        <dbReference type="ARBA" id="ARBA00023136"/>
    </source>
</evidence>
<organism evidence="9 10">
    <name type="scientific">Brachybacterium sacelli</name>
    <dbReference type="NCBI Taxonomy" id="173364"/>
    <lineage>
        <taxon>Bacteria</taxon>
        <taxon>Bacillati</taxon>
        <taxon>Actinomycetota</taxon>
        <taxon>Actinomycetes</taxon>
        <taxon>Micrococcales</taxon>
        <taxon>Dermabacteraceae</taxon>
        <taxon>Brachybacterium</taxon>
    </lineage>
</organism>
<keyword evidence="9" id="KW-0762">Sugar transport</keyword>
<evidence type="ECO:0000259" key="8">
    <source>
        <dbReference type="PROSITE" id="PS50928"/>
    </source>
</evidence>
<accession>A0ABS4WZ96</accession>
<keyword evidence="10" id="KW-1185">Reference proteome</keyword>
<dbReference type="Pfam" id="PF00528">
    <property type="entry name" value="BPD_transp_1"/>
    <property type="match status" value="1"/>
</dbReference>
<keyword evidence="5 7" id="KW-1133">Transmembrane helix</keyword>
<dbReference type="InterPro" id="IPR051393">
    <property type="entry name" value="ABC_transporter_permease"/>
</dbReference>
<protein>
    <submittedName>
        <fullName evidence="9">Multiple sugar transport system permease protein</fullName>
    </submittedName>
</protein>
<dbReference type="EMBL" id="JAGIOD010000001">
    <property type="protein sequence ID" value="MBP2381520.1"/>
    <property type="molecule type" value="Genomic_DNA"/>
</dbReference>
<dbReference type="InterPro" id="IPR000515">
    <property type="entry name" value="MetI-like"/>
</dbReference>
<comment type="similarity">
    <text evidence="7">Belongs to the binding-protein-dependent transport system permease family.</text>
</comment>
<dbReference type="CDD" id="cd06261">
    <property type="entry name" value="TM_PBP2"/>
    <property type="match status" value="1"/>
</dbReference>
<dbReference type="PANTHER" id="PTHR30193:SF37">
    <property type="entry name" value="INNER MEMBRANE ABC TRANSPORTER PERMEASE PROTEIN YCJO"/>
    <property type="match status" value="1"/>
</dbReference>
<evidence type="ECO:0000256" key="5">
    <source>
        <dbReference type="ARBA" id="ARBA00022989"/>
    </source>
</evidence>